<evidence type="ECO:0000313" key="2">
    <source>
        <dbReference type="Proteomes" id="UP000219993"/>
    </source>
</evidence>
<dbReference type="KEGG" id="hbe:BEI_2319"/>
<dbReference type="Proteomes" id="UP000219993">
    <property type="component" value="Chromosome"/>
</dbReference>
<keyword evidence="2" id="KW-1185">Reference proteome</keyword>
<proteinExistence type="predicted"/>
<organism evidence="1 2">
    <name type="scientific">Halomonas beimenensis</name>
    <dbReference type="NCBI Taxonomy" id="475662"/>
    <lineage>
        <taxon>Bacteria</taxon>
        <taxon>Pseudomonadati</taxon>
        <taxon>Pseudomonadota</taxon>
        <taxon>Gammaproteobacteria</taxon>
        <taxon>Oceanospirillales</taxon>
        <taxon>Halomonadaceae</taxon>
        <taxon>Halomonas</taxon>
    </lineage>
</organism>
<sequence length="74" mass="8192">MTDIELLACPLGHWMMLCPCGSTELRSSPGLVWTAFDLRPLADSRYRITCDQCGNSTETCHHVDAIGEHDAVSR</sequence>
<dbReference type="EMBL" id="CP021435">
    <property type="protein sequence ID" value="ATJ83306.1"/>
    <property type="molecule type" value="Genomic_DNA"/>
</dbReference>
<gene>
    <name evidence="1" type="ORF">BEI_2319</name>
</gene>
<dbReference type="RefSeq" id="WP_097789662.1">
    <property type="nucleotide sequence ID" value="NZ_BAAADT010000004.1"/>
</dbReference>
<evidence type="ECO:0000313" key="1">
    <source>
        <dbReference type="EMBL" id="ATJ83306.1"/>
    </source>
</evidence>
<protein>
    <submittedName>
        <fullName evidence="1">Uncharacterized protein</fullName>
    </submittedName>
</protein>
<name>A0A291P8R6_9GAMM</name>
<dbReference type="AlphaFoldDB" id="A0A291P8R6"/>
<dbReference type="OrthoDB" id="6169506at2"/>
<accession>A0A291P8R6</accession>
<reference evidence="1 2" key="1">
    <citation type="journal article" date="2017" name="Sci. Rep.">
        <title>Revealing the Saline Adaptation Strategies of the Halophilic Bacterium Halomonas beimenensis through High-throughput Omics and Transposon Mutagenesis Approaches.</title>
        <authorList>
            <person name="Chen Y.H."/>
            <person name="Lin S.S."/>
            <person name="Shyu Y.T."/>
        </authorList>
    </citation>
    <scope>NUCLEOTIDE SEQUENCE [LARGE SCALE GENOMIC DNA]</scope>
    <source>
        <strain evidence="1 2">NTU-111</strain>
    </source>
</reference>